<evidence type="ECO:0000256" key="5">
    <source>
        <dbReference type="HAMAP-Rule" id="MF_01813"/>
    </source>
</evidence>
<dbReference type="InterPro" id="IPR029063">
    <property type="entry name" value="SAM-dependent_MTases_sf"/>
</dbReference>
<accession>A0A9D7SDF9</accession>
<evidence type="ECO:0000313" key="7">
    <source>
        <dbReference type="Proteomes" id="UP000808349"/>
    </source>
</evidence>
<dbReference type="GO" id="GO:0032259">
    <property type="term" value="P:methylation"/>
    <property type="evidence" value="ECO:0007669"/>
    <property type="project" value="UniProtKB-KW"/>
</dbReference>
<evidence type="ECO:0000256" key="3">
    <source>
        <dbReference type="ARBA" id="ARBA00022679"/>
    </source>
</evidence>
<comment type="caution">
    <text evidence="6">The sequence shown here is derived from an EMBL/GenBank/DDBJ whole genome shotgun (WGS) entry which is preliminary data.</text>
</comment>
<dbReference type="GO" id="GO:0043770">
    <property type="term" value="F:demethylmenaquinone methyltransferase activity"/>
    <property type="evidence" value="ECO:0007669"/>
    <property type="project" value="UniProtKB-UniRule"/>
</dbReference>
<protein>
    <recommendedName>
        <fullName evidence="5">Demethylmenaquinone methyltransferase</fullName>
        <ecNumber evidence="5">2.1.1.163</ecNumber>
    </recommendedName>
</protein>
<comment type="function">
    <text evidence="5">Methyltransferase required for the conversion of demethylmenaquinol (DMKH2) to menaquinol (MKH2).</text>
</comment>
<keyword evidence="2 5" id="KW-0489">Methyltransferase</keyword>
<dbReference type="InterPro" id="IPR004033">
    <property type="entry name" value="UbiE/COQ5_MeTrFase"/>
</dbReference>
<reference evidence="6 7" key="1">
    <citation type="submission" date="2020-10" db="EMBL/GenBank/DDBJ databases">
        <title>Connecting structure to function with the recovery of over 1000 high-quality activated sludge metagenome-assembled genomes encoding full-length rRNA genes using long-read sequencing.</title>
        <authorList>
            <person name="Singleton C.M."/>
            <person name="Petriglieri F."/>
            <person name="Kristensen J.M."/>
            <person name="Kirkegaard R.H."/>
            <person name="Michaelsen T.Y."/>
            <person name="Andersen M.H."/>
            <person name="Karst S.M."/>
            <person name="Dueholm M.S."/>
            <person name="Nielsen P.H."/>
            <person name="Albertsen M."/>
        </authorList>
    </citation>
    <scope>NUCLEOTIDE SEQUENCE [LARGE SCALE GENOMIC DNA]</scope>
    <source>
        <strain evidence="6">Ribe_18-Q3-R11-54_BAT3C.373</strain>
    </source>
</reference>
<comment type="similarity">
    <text evidence="5">Belongs to the class I-like SAM-binding methyltransferase superfamily. MenG/UbiE family.</text>
</comment>
<comment type="pathway">
    <text evidence="5">Quinol/quinone metabolism; menaquinone biosynthesis; menaquinol from 1,4-dihydroxy-2-naphthoate: step 2/2.</text>
</comment>
<dbReference type="SUPFAM" id="SSF53335">
    <property type="entry name" value="S-adenosyl-L-methionine-dependent methyltransferases"/>
    <property type="match status" value="1"/>
</dbReference>
<dbReference type="AlphaFoldDB" id="A0A9D7SDF9"/>
<dbReference type="PANTHER" id="PTHR43591:SF24">
    <property type="entry name" value="2-METHOXY-6-POLYPRENYL-1,4-BENZOQUINOL METHYLASE, MITOCHONDRIAL"/>
    <property type="match status" value="1"/>
</dbReference>
<dbReference type="Proteomes" id="UP000808349">
    <property type="component" value="Unassembled WGS sequence"/>
</dbReference>
<keyword evidence="3 5" id="KW-0808">Transferase</keyword>
<gene>
    <name evidence="6" type="primary">ubiE</name>
    <name evidence="5" type="synonym">menG</name>
    <name evidence="6" type="ORF">IPO85_20650</name>
</gene>
<comment type="catalytic activity">
    <reaction evidence="5">
        <text>a 2-demethylmenaquinol + S-adenosyl-L-methionine = a menaquinol + S-adenosyl-L-homocysteine + H(+)</text>
        <dbReference type="Rhea" id="RHEA:42640"/>
        <dbReference type="Rhea" id="RHEA-COMP:9539"/>
        <dbReference type="Rhea" id="RHEA-COMP:9563"/>
        <dbReference type="ChEBI" id="CHEBI:15378"/>
        <dbReference type="ChEBI" id="CHEBI:18151"/>
        <dbReference type="ChEBI" id="CHEBI:55437"/>
        <dbReference type="ChEBI" id="CHEBI:57856"/>
        <dbReference type="ChEBI" id="CHEBI:59789"/>
        <dbReference type="EC" id="2.1.1.163"/>
    </reaction>
</comment>
<sequence length="244" mass="28006">MLNQVKPYTNTPDSKKLQVTKMFNKIAPVYDFMNRFLSLGIDASWRKKTILEIPKSQEPLNLLDVATGTGALAFQISNQYPNYNIKGIDISEGMLALGQARIIKEGLSKNIEFLVGDAEQIPFPNDFFDVVTAAFGVRNFEHLELGLKEIHRILKSNGKMVILEFTKPRGFIFKPLFQLYFRYILPVVGKYFSKDPDAYKYLFESVQQFPDYERFTAKLQEAGFKNCNFQVLTFGICCIYTAEK</sequence>
<keyword evidence="4 5" id="KW-0949">S-adenosyl-L-methionine</keyword>
<dbReference type="HAMAP" id="MF_01813">
    <property type="entry name" value="MenG_UbiE_methyltr"/>
    <property type="match status" value="1"/>
</dbReference>
<feature type="binding site" evidence="5">
    <location>
        <position position="69"/>
    </location>
    <ligand>
        <name>S-adenosyl-L-methionine</name>
        <dbReference type="ChEBI" id="CHEBI:59789"/>
    </ligand>
</feature>
<dbReference type="PROSITE" id="PS51608">
    <property type="entry name" value="SAM_MT_UBIE"/>
    <property type="match status" value="1"/>
</dbReference>
<dbReference type="PANTHER" id="PTHR43591">
    <property type="entry name" value="METHYLTRANSFERASE"/>
    <property type="match status" value="1"/>
</dbReference>
<dbReference type="EMBL" id="JADKFW010000021">
    <property type="protein sequence ID" value="MBK9719879.1"/>
    <property type="molecule type" value="Genomic_DNA"/>
</dbReference>
<dbReference type="CDD" id="cd02440">
    <property type="entry name" value="AdoMet_MTases"/>
    <property type="match status" value="1"/>
</dbReference>
<proteinExistence type="inferred from homology"/>
<dbReference type="Gene3D" id="3.40.50.150">
    <property type="entry name" value="Vaccinia Virus protein VP39"/>
    <property type="match status" value="1"/>
</dbReference>
<organism evidence="6 7">
    <name type="scientific">Candidatus Defluviibacterium haderslevense</name>
    <dbReference type="NCBI Taxonomy" id="2981993"/>
    <lineage>
        <taxon>Bacteria</taxon>
        <taxon>Pseudomonadati</taxon>
        <taxon>Bacteroidota</taxon>
        <taxon>Saprospiria</taxon>
        <taxon>Saprospirales</taxon>
        <taxon>Saprospiraceae</taxon>
        <taxon>Candidatus Defluviibacterium</taxon>
    </lineage>
</organism>
<dbReference type="InterPro" id="IPR023576">
    <property type="entry name" value="UbiE/COQ5_MeTrFase_CS"/>
</dbReference>
<comment type="caution">
    <text evidence="5">Lacks conserved residue(s) required for the propagation of feature annotation.</text>
</comment>
<name>A0A9D7SDF9_9BACT</name>
<evidence type="ECO:0000256" key="2">
    <source>
        <dbReference type="ARBA" id="ARBA00022603"/>
    </source>
</evidence>
<keyword evidence="1 5" id="KW-0474">Menaquinone biosynthesis</keyword>
<evidence type="ECO:0000256" key="1">
    <source>
        <dbReference type="ARBA" id="ARBA00022428"/>
    </source>
</evidence>
<dbReference type="PROSITE" id="PS01183">
    <property type="entry name" value="UBIE_1"/>
    <property type="match status" value="1"/>
</dbReference>
<feature type="binding site" evidence="5">
    <location>
        <position position="89"/>
    </location>
    <ligand>
        <name>S-adenosyl-L-methionine</name>
        <dbReference type="ChEBI" id="CHEBI:59789"/>
    </ligand>
</feature>
<dbReference type="Pfam" id="PF01209">
    <property type="entry name" value="Ubie_methyltran"/>
    <property type="match status" value="1"/>
</dbReference>
<evidence type="ECO:0000313" key="6">
    <source>
        <dbReference type="EMBL" id="MBK9719879.1"/>
    </source>
</evidence>
<dbReference type="GO" id="GO:0009234">
    <property type="term" value="P:menaquinone biosynthetic process"/>
    <property type="evidence" value="ECO:0007669"/>
    <property type="project" value="UniProtKB-UniRule"/>
</dbReference>
<feature type="binding site" evidence="5">
    <location>
        <begin position="117"/>
        <end position="118"/>
    </location>
    <ligand>
        <name>S-adenosyl-L-methionine</name>
        <dbReference type="ChEBI" id="CHEBI:59789"/>
    </ligand>
</feature>
<evidence type="ECO:0000256" key="4">
    <source>
        <dbReference type="ARBA" id="ARBA00022691"/>
    </source>
</evidence>
<dbReference type="NCBIfam" id="TIGR01934">
    <property type="entry name" value="MenG_MenH_UbiE"/>
    <property type="match status" value="1"/>
</dbReference>
<dbReference type="EC" id="2.1.1.163" evidence="5"/>
<dbReference type="NCBIfam" id="NF001244">
    <property type="entry name" value="PRK00216.1-5"/>
    <property type="match status" value="1"/>
</dbReference>